<organism evidence="3 4">
    <name type="scientific">Modicella reniformis</name>
    <dbReference type="NCBI Taxonomy" id="1440133"/>
    <lineage>
        <taxon>Eukaryota</taxon>
        <taxon>Fungi</taxon>
        <taxon>Fungi incertae sedis</taxon>
        <taxon>Mucoromycota</taxon>
        <taxon>Mortierellomycotina</taxon>
        <taxon>Mortierellomycetes</taxon>
        <taxon>Mortierellales</taxon>
        <taxon>Mortierellaceae</taxon>
        <taxon>Modicella</taxon>
    </lineage>
</organism>
<dbReference type="Proteomes" id="UP000749646">
    <property type="component" value="Unassembled WGS sequence"/>
</dbReference>
<feature type="domain" description="SPX" evidence="2">
    <location>
        <begin position="2"/>
        <end position="419"/>
    </location>
</feature>
<gene>
    <name evidence="3" type="primary">PHO91_2</name>
    <name evidence="3" type="ORF">BGZ65_006646</name>
</gene>
<feature type="region of interest" description="Disordered" evidence="1">
    <location>
        <begin position="154"/>
        <end position="176"/>
    </location>
</feature>
<dbReference type="OrthoDB" id="10260443at2759"/>
<dbReference type="GO" id="GO:0005737">
    <property type="term" value="C:cytoplasm"/>
    <property type="evidence" value="ECO:0007669"/>
    <property type="project" value="TreeGrafter"/>
</dbReference>
<keyword evidence="4" id="KW-1185">Reference proteome</keyword>
<proteinExistence type="predicted"/>
<evidence type="ECO:0000313" key="3">
    <source>
        <dbReference type="EMBL" id="KAF9927710.1"/>
    </source>
</evidence>
<name>A0A9P6IK57_9FUNG</name>
<protein>
    <submittedName>
        <fullName evidence="3">Low-affinity phosphate transporter</fullName>
    </submittedName>
</protein>
<feature type="region of interest" description="Disordered" evidence="1">
    <location>
        <begin position="289"/>
        <end position="308"/>
    </location>
</feature>
<dbReference type="AlphaFoldDB" id="A0A9P6IK57"/>
<evidence type="ECO:0000259" key="2">
    <source>
        <dbReference type="PROSITE" id="PS51382"/>
    </source>
</evidence>
<dbReference type="Pfam" id="PF03105">
    <property type="entry name" value="SPX"/>
    <property type="match status" value="1"/>
</dbReference>
<reference evidence="3" key="1">
    <citation type="journal article" date="2020" name="Fungal Divers.">
        <title>Resolving the Mortierellaceae phylogeny through synthesis of multi-gene phylogenetics and phylogenomics.</title>
        <authorList>
            <person name="Vandepol N."/>
            <person name="Liber J."/>
            <person name="Desiro A."/>
            <person name="Na H."/>
            <person name="Kennedy M."/>
            <person name="Barry K."/>
            <person name="Grigoriev I.V."/>
            <person name="Miller A.N."/>
            <person name="O'Donnell K."/>
            <person name="Stajich J.E."/>
            <person name="Bonito G."/>
        </authorList>
    </citation>
    <scope>NUCLEOTIDE SEQUENCE</scope>
    <source>
        <strain evidence="3">MES-2147</strain>
    </source>
</reference>
<feature type="compositionally biased region" description="Basic and acidic residues" evidence="1">
    <location>
        <begin position="167"/>
        <end position="176"/>
    </location>
</feature>
<feature type="non-terminal residue" evidence="3">
    <location>
        <position position="1"/>
    </location>
</feature>
<dbReference type="PANTHER" id="PTHR10783:SF46">
    <property type="entry name" value="PROTEIN ERD1 HOMOLOG 2"/>
    <property type="match status" value="1"/>
</dbReference>
<dbReference type="PROSITE" id="PS51382">
    <property type="entry name" value="SPX"/>
    <property type="match status" value="1"/>
</dbReference>
<comment type="caution">
    <text evidence="3">The sequence shown here is derived from an EMBL/GenBank/DDBJ whole genome shotgun (WGS) entry which is preliminary data.</text>
</comment>
<dbReference type="InterPro" id="IPR004331">
    <property type="entry name" value="SPX_dom"/>
</dbReference>
<dbReference type="EMBL" id="JAAAHW010010307">
    <property type="protein sequence ID" value="KAF9927710.1"/>
    <property type="molecule type" value="Genomic_DNA"/>
</dbReference>
<evidence type="ECO:0000313" key="4">
    <source>
        <dbReference type="Proteomes" id="UP000749646"/>
    </source>
</evidence>
<accession>A0A9P6IK57</accession>
<evidence type="ECO:0000256" key="1">
    <source>
        <dbReference type="SAM" id="MobiDB-lite"/>
    </source>
</evidence>
<dbReference type="PANTHER" id="PTHR10783">
    <property type="entry name" value="XENOTROPIC AND POLYTROPIC RETROVIRUS RECEPTOR 1-RELATED"/>
    <property type="match status" value="1"/>
</dbReference>
<sequence length="502" mass="56173">MVKFSHSLQFNTVPDWASDYVAYSNLKKTLYAIEKYNAQATIEGGASRLSDIEQGHSGSVSSIFGSEKQSKLSLSFGSRGKGNREIAVAAAAQEASLHNGSDIFPPESAAFEYGLAKELAKIKSFYIRKERELSAELEAVDRQWQLEELKQKKERIAHGEEEDDSQPDSRDMERRISVDIDDEKQIGDVERSQLNGMMGWERDGLIDQDTIIDMKSAGHPGALTVNGSTVAGGSVQGQSNPATTSVPGTSIAFSDTDGSEYNPKSYGPQSSVGDLTAIVWRRECLIEAEDDESKAKKTSTSSRSHEDALHPYARHQSLDIKRQPSVESMGLKRSQSHHNRRISLNPKRSFSAMHENPNQRPSVYAPLTTEALLRRRLIDTYMLFSELKSYVALNYLGFRKIVKKHDKISGFTTLSRYMSEVVGLSGPFQAESRQHLDSQVLRIQTIYARTCANGSMVQAAKELRSHLREYIVWERNTIWRDMVGQERKAEGARAVDLEEQEP</sequence>